<evidence type="ECO:0000313" key="1">
    <source>
        <dbReference type="EMBL" id="KAH9768721.1"/>
    </source>
</evidence>
<organism evidence="1 2">
    <name type="scientific">Citrus sinensis</name>
    <name type="common">Sweet orange</name>
    <name type="synonym">Citrus aurantium var. sinensis</name>
    <dbReference type="NCBI Taxonomy" id="2711"/>
    <lineage>
        <taxon>Eukaryota</taxon>
        <taxon>Viridiplantae</taxon>
        <taxon>Streptophyta</taxon>
        <taxon>Embryophyta</taxon>
        <taxon>Tracheophyta</taxon>
        <taxon>Spermatophyta</taxon>
        <taxon>Magnoliopsida</taxon>
        <taxon>eudicotyledons</taxon>
        <taxon>Gunneridae</taxon>
        <taxon>Pentapetalae</taxon>
        <taxon>rosids</taxon>
        <taxon>malvids</taxon>
        <taxon>Sapindales</taxon>
        <taxon>Rutaceae</taxon>
        <taxon>Aurantioideae</taxon>
        <taxon>Citrus</taxon>
    </lineage>
</organism>
<sequence>MDTSQSNSAYTINDSSVGDDDVNDIIELEEEIEKGLRPVEQNAPRQRKLTSQVWSLFRKVPGDKYPDNKPRAVCKKCRIEYVAVRNYGIGNLRRHYETCAKFKKCDLVQMMLDRSDGLSTRLPKFEAHVFCELLSCAIIIHDLPFQFVEYEGIRRIWNYLCDEVPNICRNTAKADVLKMHNREKTKIRSMLEEAPSRICLTTDLWTSITTDGYLCLTAHFIDKGWNLQKKVLNFCEMPTPHIGVALAEQILSLLCEWGIEKRIFSLTVDNASSNDVCVVMLKSQLRLRNALVCDGDFFHIRCCAYIINLIVQQGLKEIEKEIEKARESVKYVKGSQVRKRKFLECVKQVSLDDKKGLRQDVPTRWNSTFLMLDSVLYYKNAFCHLQLSDSNYKNCPSEEEWGKIEKIGKFLSMFYEITCIFSGSKYPTSNLYFPKVFVTKVALDQLLCSEDVYMKTMAQKMIEKFEKYWYDFCTILAIAVILDPRYKMAFIEFAYNKAYGQNSEELKHVRDKLFSIFGEYNLITPSSSTTSVLTQMSDVGSSAGRNDNSQSTQDHGYEFDDFDNMDCSAYVRKSELELYLDEPRIDRKIDLDILSFWKGNGFRYPNLSSMARDILSIHISTVASESAFSVGGRVLDRFRSVLKPETEISSKQIMPPKKKDKGKAILKDSAPQATPKETQTTPLKDKLLSSAMPIKSWIDMVEEQEAQSKVIASDMQFDEQSKLSEATVQAWLSSKGLIAPRLEDIKAQNTFLAQRSKAQSLLASAKTEEEYFKVMQQLLASRSEPSVASSSSSSSDEAEPFISLGDDNEDDCFGILPPIKHS</sequence>
<dbReference type="Proteomes" id="UP000829398">
    <property type="component" value="Chromosome 4"/>
</dbReference>
<protein>
    <submittedName>
        <fullName evidence="1">AC transposase</fullName>
    </submittedName>
</protein>
<gene>
    <name evidence="1" type="ORF">KPL71_011708</name>
</gene>
<comment type="caution">
    <text evidence="1">The sequence shown here is derived from an EMBL/GenBank/DDBJ whole genome shotgun (WGS) entry which is preliminary data.</text>
</comment>
<accession>A0ACB8L5L9</accession>
<proteinExistence type="predicted"/>
<name>A0ACB8L5L9_CITSI</name>
<keyword evidence="2" id="KW-1185">Reference proteome</keyword>
<reference evidence="2" key="1">
    <citation type="journal article" date="2023" name="Hortic. Res.">
        <title>A chromosome-level phased genome enabling allele-level studies in sweet orange: a case study on citrus Huanglongbing tolerance.</title>
        <authorList>
            <person name="Wu B."/>
            <person name="Yu Q."/>
            <person name="Deng Z."/>
            <person name="Duan Y."/>
            <person name="Luo F."/>
            <person name="Gmitter F. Jr."/>
        </authorList>
    </citation>
    <scope>NUCLEOTIDE SEQUENCE [LARGE SCALE GENOMIC DNA]</scope>
    <source>
        <strain evidence="2">cv. Valencia</strain>
    </source>
</reference>
<evidence type="ECO:0000313" key="2">
    <source>
        <dbReference type="Proteomes" id="UP000829398"/>
    </source>
</evidence>
<dbReference type="EMBL" id="CM039173">
    <property type="protein sequence ID" value="KAH9768721.1"/>
    <property type="molecule type" value="Genomic_DNA"/>
</dbReference>